<dbReference type="FunFam" id="3.40.50.300:FF:000500">
    <property type="entry name" value="ATP-dependent RNA helicase DHX29"/>
    <property type="match status" value="1"/>
</dbReference>
<sequence length="1487" mass="164841">MSFRSRDNKPLELGKPFYSKSANMAGGNKKKKTKPTANPARGFATTSLPKANKPVSDPSTDEANASGAATPDTTAPPSVASQSNRTDEQKTEKQRELHELSPEELEAQLEASDLQQFVEQNAAKVRKESARQAGRLETDKRVLRGQADFLSVKDWLPDELMQQILDHALAEQQSESTGSRKSHIPVGDDLLSKVWILRNCLLELEIPSSRVNDVLGYVVANPPTQDNSGLAWGLSSALDWMSMHCAPGELRDYDYQKPKAVVEELVTEEEAAKSNESQAETKKQDSSSTNGASTTAPSEEDDVDVSDVDSDVEPDELLAVYLRTRAKLYELNPAIEENSGKKKGPAKGKTAVQPNMSSGQKKLQQKLQKIEGDVLFDQREAEAQWAEKKVGLARETAERKRFQLSQEGNQQEKSAETESEKTNGIADEAEKLGLELLKESEDQEDGEMLGGMFDALPGIQESPGDGTGSQPSNVTVRDFGRMSGMSPKRIFEETCKARDSQVKISYKMVSPTTYASRHSLTLSWSKDQEVLDAGLVPSLEVKSTPRKAIITMMHEATPETAQSEAYVATAALFLVFSGSPKEEKAHMRLPPTFRNLWDELACVKEEKISTEDRGIVKELRQLVDQSTKSLEDEDEDDEVVFKAGSRHRSQAASGSSTPMVHREGEKSTNAAFSQELQNLWGQKSASASYQKMLQSRMNLPMYQFKSATLEAIEKNQVTILVSETGSGKSTQLPAFILEHELSLGRPCKIYCTEPRRISAISLARRVSEEMGEHKNDLGTMRSLVGYAIRLESQTSAATRLVYATTGIVLRMLESAEGLGEITHLVIDEVHERSIDTDFLLIVLQSLLLRRPDMKVVLMSATVNAKKFSDYLNGAPIIDVPGRTFPVQAKFLEDAIELTGHTNDDAAEAAVDEEEYPEGEKEAAGSSGAKSQLTGYSKKTINTLAGYDEYRIDYSLIIKLLQKVAYDAAYQPYSKAILIFLPGIAEIRQLNDMLTSHASFGKGWRIHPLHSSFSSEDQQSAFDIPPQGVRKIVLATNIAETGITIPDVTCVVDTGKHKEMRFDEKRQMSRLILSFIARANAKQRRGRAGRVQEGICFHLFTKHRHDEVMAENQTPEMLRLSLQDLVMRVKICKLGGIEQALSAALDPPSTRNIRRAIDALIEVEALTSSEELTPLGQQLAKLPLDAQLGKLILLASLFGCLDFALTAAATLTSKSPFLNPMHAKKQADTVRHGFKRGDSDLLTVYNAYSTWRKVCTTTGMSEFQFCNKNFLSPQNLASIEDLKSQLLTALVDAGFVQLGPNERAALAKVRPGSRQRNFVALPERYCHADEDDSVVHSVVAWSFYPKVISREGKGWRNVANNQTLGLHPVSVNKTSLASDVKLLSFYSIMQSSSRFTNAQETTPAPEVALVLLAGDATFNMYAGTIIIDGNRLRYKVRDWKTMIVLKILRAKLKEVLARMFRQPGKELTGKHHMWMEVLEKMFERQRKS</sequence>
<evidence type="ECO:0000256" key="8">
    <source>
        <dbReference type="ARBA" id="ARBA00022840"/>
    </source>
</evidence>
<dbReference type="Pfam" id="PF24385">
    <property type="entry name" value="DSRM_DHX29"/>
    <property type="match status" value="1"/>
</dbReference>
<proteinExistence type="predicted"/>
<evidence type="ECO:0000256" key="3">
    <source>
        <dbReference type="ARBA" id="ARBA00022528"/>
    </source>
</evidence>
<name>A0A3M6WHD3_HORWE</name>
<dbReference type="GO" id="GO:0003724">
    <property type="term" value="F:RNA helicase activity"/>
    <property type="evidence" value="ECO:0007669"/>
    <property type="project" value="UniProtKB-EC"/>
</dbReference>
<dbReference type="FunFam" id="1.20.120.1080:FF:000002">
    <property type="entry name" value="Putative ATP-dependent RNA helicase DHX36"/>
    <property type="match status" value="1"/>
</dbReference>
<evidence type="ECO:0000256" key="5">
    <source>
        <dbReference type="ARBA" id="ARBA00022741"/>
    </source>
</evidence>
<dbReference type="SMART" id="SM00847">
    <property type="entry name" value="HA2"/>
    <property type="match status" value="1"/>
</dbReference>
<dbReference type="InterPro" id="IPR056328">
    <property type="entry name" value="DSRM_DHX29"/>
</dbReference>
<dbReference type="Gene3D" id="3.40.50.300">
    <property type="entry name" value="P-loop containing nucleotide triphosphate hydrolases"/>
    <property type="match status" value="2"/>
</dbReference>
<dbReference type="SMART" id="SM00490">
    <property type="entry name" value="HELICc"/>
    <property type="match status" value="1"/>
</dbReference>
<dbReference type="EC" id="3.6.4.13" evidence="2"/>
<organism evidence="15 16">
    <name type="scientific">Hortaea werneckii</name>
    <name type="common">Black yeast</name>
    <name type="synonym">Cladosporium werneckii</name>
    <dbReference type="NCBI Taxonomy" id="91943"/>
    <lineage>
        <taxon>Eukaryota</taxon>
        <taxon>Fungi</taxon>
        <taxon>Dikarya</taxon>
        <taxon>Ascomycota</taxon>
        <taxon>Pezizomycotina</taxon>
        <taxon>Dothideomycetes</taxon>
        <taxon>Dothideomycetidae</taxon>
        <taxon>Mycosphaerellales</taxon>
        <taxon>Teratosphaeriaceae</taxon>
        <taxon>Hortaea</taxon>
    </lineage>
</organism>
<dbReference type="GO" id="GO:0016787">
    <property type="term" value="F:hydrolase activity"/>
    <property type="evidence" value="ECO:0007669"/>
    <property type="project" value="UniProtKB-KW"/>
</dbReference>
<feature type="compositionally biased region" description="Basic and acidic residues" evidence="12">
    <location>
        <begin position="85"/>
        <end position="100"/>
    </location>
</feature>
<reference evidence="15 16" key="1">
    <citation type="journal article" date="2018" name="BMC Genomics">
        <title>Genomic evidence for intraspecific hybridization in a clonal and extremely halotolerant yeast.</title>
        <authorList>
            <person name="Gostincar C."/>
            <person name="Stajich J.E."/>
            <person name="Zupancic J."/>
            <person name="Zalar P."/>
            <person name="Gunde-Cimerman N."/>
        </authorList>
    </citation>
    <scope>NUCLEOTIDE SEQUENCE [LARGE SCALE GENOMIC DNA]</scope>
    <source>
        <strain evidence="15 16">EXF-6656</strain>
    </source>
</reference>
<feature type="region of interest" description="Disordered" evidence="12">
    <location>
        <begin position="268"/>
        <end position="311"/>
    </location>
</feature>
<feature type="region of interest" description="Disordered" evidence="12">
    <location>
        <begin position="1"/>
        <end position="100"/>
    </location>
</feature>
<dbReference type="Proteomes" id="UP000281245">
    <property type="component" value="Unassembled WGS sequence"/>
</dbReference>
<dbReference type="PANTHER" id="PTHR18934">
    <property type="entry name" value="ATP-DEPENDENT RNA HELICASE"/>
    <property type="match status" value="1"/>
</dbReference>
<dbReference type="Pfam" id="PF00270">
    <property type="entry name" value="DEAD"/>
    <property type="match status" value="1"/>
</dbReference>
<comment type="caution">
    <text evidence="15">The sequence shown here is derived from an EMBL/GenBank/DDBJ whole genome shotgun (WGS) entry which is preliminary data.</text>
</comment>
<dbReference type="Pfam" id="PF04408">
    <property type="entry name" value="WHD_HA2"/>
    <property type="match status" value="1"/>
</dbReference>
<comment type="subcellular location">
    <subcellularLocation>
        <location evidence="1">Plastid</location>
        <location evidence="1">Chloroplast</location>
    </subcellularLocation>
</comment>
<dbReference type="PROSITE" id="PS51192">
    <property type="entry name" value="HELICASE_ATP_BIND_1"/>
    <property type="match status" value="1"/>
</dbReference>
<feature type="domain" description="Helicase ATP-binding" evidence="13">
    <location>
        <begin position="709"/>
        <end position="880"/>
    </location>
</feature>
<evidence type="ECO:0000256" key="2">
    <source>
        <dbReference type="ARBA" id="ARBA00012552"/>
    </source>
</evidence>
<dbReference type="Gene3D" id="1.20.120.1080">
    <property type="match status" value="1"/>
</dbReference>
<gene>
    <name evidence="15" type="ORF">D0869_09679</name>
</gene>
<feature type="region of interest" description="Disordered" evidence="12">
    <location>
        <begin position="336"/>
        <end position="360"/>
    </location>
</feature>
<feature type="compositionally biased region" description="Polar residues" evidence="12">
    <location>
        <begin position="403"/>
        <end position="412"/>
    </location>
</feature>
<dbReference type="EMBL" id="QWIJ01000925">
    <property type="protein sequence ID" value="RMX77696.1"/>
    <property type="molecule type" value="Genomic_DNA"/>
</dbReference>
<keyword evidence="4" id="KW-0934">Plastid</keyword>
<dbReference type="CDD" id="cd17917">
    <property type="entry name" value="DEXHc_RHA-like"/>
    <property type="match status" value="1"/>
</dbReference>
<dbReference type="InterPro" id="IPR027417">
    <property type="entry name" value="P-loop_NTPase"/>
</dbReference>
<evidence type="ECO:0000259" key="13">
    <source>
        <dbReference type="PROSITE" id="PS51192"/>
    </source>
</evidence>
<dbReference type="GO" id="GO:0003723">
    <property type="term" value="F:RNA binding"/>
    <property type="evidence" value="ECO:0007669"/>
    <property type="project" value="UniProtKB-KW"/>
</dbReference>
<dbReference type="PANTHER" id="PTHR18934:SF145">
    <property type="entry name" value="ATP-DEPENDENT RNA HELICASE DHX57-RELATED"/>
    <property type="match status" value="1"/>
</dbReference>
<dbReference type="SUPFAM" id="SSF52540">
    <property type="entry name" value="P-loop containing nucleoside triphosphate hydrolases"/>
    <property type="match status" value="1"/>
</dbReference>
<feature type="region of interest" description="Disordered" evidence="12">
    <location>
        <begin position="911"/>
        <end position="931"/>
    </location>
</feature>
<feature type="compositionally biased region" description="Polar residues" evidence="12">
    <location>
        <begin position="71"/>
        <end position="84"/>
    </location>
</feature>
<keyword evidence="10" id="KW-0809">Transit peptide</keyword>
<keyword evidence="8" id="KW-0067">ATP-binding</keyword>
<keyword evidence="3" id="KW-0150">Chloroplast</keyword>
<dbReference type="GO" id="GO:0005524">
    <property type="term" value="F:ATP binding"/>
    <property type="evidence" value="ECO:0007669"/>
    <property type="project" value="UniProtKB-KW"/>
</dbReference>
<feature type="compositionally biased region" description="Acidic residues" evidence="12">
    <location>
        <begin position="298"/>
        <end position="311"/>
    </location>
</feature>
<evidence type="ECO:0000256" key="7">
    <source>
        <dbReference type="ARBA" id="ARBA00022806"/>
    </source>
</evidence>
<dbReference type="InterPro" id="IPR048333">
    <property type="entry name" value="HA2_WH"/>
</dbReference>
<feature type="domain" description="Helicase C-terminal" evidence="14">
    <location>
        <begin position="967"/>
        <end position="1132"/>
    </location>
</feature>
<feature type="compositionally biased region" description="Basic and acidic residues" evidence="12">
    <location>
        <begin position="1"/>
        <end position="12"/>
    </location>
</feature>
<evidence type="ECO:0000256" key="9">
    <source>
        <dbReference type="ARBA" id="ARBA00022884"/>
    </source>
</evidence>
<accession>A0A3M6WHD3</accession>
<feature type="region of interest" description="Disordered" evidence="12">
    <location>
        <begin position="400"/>
        <end position="426"/>
    </location>
</feature>
<keyword evidence="5" id="KW-0547">Nucleotide-binding</keyword>
<evidence type="ECO:0000259" key="14">
    <source>
        <dbReference type="PROSITE" id="PS51194"/>
    </source>
</evidence>
<dbReference type="Pfam" id="PF00271">
    <property type="entry name" value="Helicase_C"/>
    <property type="match status" value="1"/>
</dbReference>
<dbReference type="InterPro" id="IPR011545">
    <property type="entry name" value="DEAD/DEAH_box_helicase_dom"/>
</dbReference>
<keyword evidence="7" id="KW-0347">Helicase</keyword>
<evidence type="ECO:0000256" key="6">
    <source>
        <dbReference type="ARBA" id="ARBA00022801"/>
    </source>
</evidence>
<keyword evidence="9" id="KW-0694">RNA-binding</keyword>
<protein>
    <recommendedName>
        <fullName evidence="2">RNA helicase</fullName>
        <ecNumber evidence="2">3.6.4.13</ecNumber>
    </recommendedName>
</protein>
<evidence type="ECO:0000256" key="1">
    <source>
        <dbReference type="ARBA" id="ARBA00004229"/>
    </source>
</evidence>
<dbReference type="InterPro" id="IPR014001">
    <property type="entry name" value="Helicase_ATP-bd"/>
</dbReference>
<evidence type="ECO:0000256" key="11">
    <source>
        <dbReference type="ARBA" id="ARBA00047984"/>
    </source>
</evidence>
<dbReference type="InterPro" id="IPR007502">
    <property type="entry name" value="Helicase-assoc_dom"/>
</dbReference>
<dbReference type="InterPro" id="IPR001650">
    <property type="entry name" value="Helicase_C-like"/>
</dbReference>
<evidence type="ECO:0000256" key="4">
    <source>
        <dbReference type="ARBA" id="ARBA00022640"/>
    </source>
</evidence>
<evidence type="ECO:0000256" key="12">
    <source>
        <dbReference type="SAM" id="MobiDB-lite"/>
    </source>
</evidence>
<evidence type="ECO:0000313" key="15">
    <source>
        <dbReference type="EMBL" id="RMX77696.1"/>
    </source>
</evidence>
<evidence type="ECO:0000256" key="10">
    <source>
        <dbReference type="ARBA" id="ARBA00022946"/>
    </source>
</evidence>
<dbReference type="FunFam" id="3.40.50.300:FF:000819">
    <property type="entry name" value="ATP dependent RNA helicase, putative"/>
    <property type="match status" value="1"/>
</dbReference>
<dbReference type="Pfam" id="PF21010">
    <property type="entry name" value="HA2_C"/>
    <property type="match status" value="1"/>
</dbReference>
<dbReference type="SMART" id="SM00487">
    <property type="entry name" value="DEXDc"/>
    <property type="match status" value="1"/>
</dbReference>
<feature type="region of interest" description="Disordered" evidence="12">
    <location>
        <begin position="644"/>
        <end position="667"/>
    </location>
</feature>
<keyword evidence="6" id="KW-0378">Hydrolase</keyword>
<dbReference type="OrthoDB" id="5600252at2759"/>
<feature type="compositionally biased region" description="Polar residues" evidence="12">
    <location>
        <begin position="286"/>
        <end position="296"/>
    </location>
</feature>
<comment type="catalytic activity">
    <reaction evidence="11">
        <text>ATP + H2O = ADP + phosphate + H(+)</text>
        <dbReference type="Rhea" id="RHEA:13065"/>
        <dbReference type="ChEBI" id="CHEBI:15377"/>
        <dbReference type="ChEBI" id="CHEBI:15378"/>
        <dbReference type="ChEBI" id="CHEBI:30616"/>
        <dbReference type="ChEBI" id="CHEBI:43474"/>
        <dbReference type="ChEBI" id="CHEBI:456216"/>
        <dbReference type="EC" id="3.6.4.13"/>
    </reaction>
</comment>
<dbReference type="CDD" id="cd18791">
    <property type="entry name" value="SF2_C_RHA"/>
    <property type="match status" value="1"/>
</dbReference>
<dbReference type="PROSITE" id="PS51194">
    <property type="entry name" value="HELICASE_CTER"/>
    <property type="match status" value="1"/>
</dbReference>
<evidence type="ECO:0000313" key="16">
    <source>
        <dbReference type="Proteomes" id="UP000281245"/>
    </source>
</evidence>